<comment type="caution">
    <text evidence="1">The sequence shown here is derived from an EMBL/GenBank/DDBJ whole genome shotgun (WGS) entry which is preliminary data.</text>
</comment>
<dbReference type="Proteomes" id="UP000241048">
    <property type="component" value="Unassembled WGS sequence"/>
</dbReference>
<dbReference type="AlphaFoldDB" id="A0A2T3FUB4"/>
<organism evidence="1 2">
    <name type="scientific">Clostridium fessum</name>
    <dbReference type="NCBI Taxonomy" id="2126740"/>
    <lineage>
        <taxon>Bacteria</taxon>
        <taxon>Bacillati</taxon>
        <taxon>Bacillota</taxon>
        <taxon>Clostridia</taxon>
        <taxon>Eubacteriales</taxon>
        <taxon>Clostridiaceae</taxon>
        <taxon>Clostridium</taxon>
    </lineage>
</organism>
<evidence type="ECO:0000313" key="2">
    <source>
        <dbReference type="Proteomes" id="UP000241048"/>
    </source>
</evidence>
<protein>
    <submittedName>
        <fullName evidence="1">Uncharacterized protein</fullName>
    </submittedName>
</protein>
<dbReference type="EMBL" id="PYLO01000001">
    <property type="protein sequence ID" value="PST38876.1"/>
    <property type="molecule type" value="Genomic_DNA"/>
</dbReference>
<evidence type="ECO:0000313" key="1">
    <source>
        <dbReference type="EMBL" id="PST38876.1"/>
    </source>
</evidence>
<reference evidence="1 2" key="1">
    <citation type="submission" date="2018-03" db="EMBL/GenBank/DDBJ databases">
        <title>Lachnoclostridium SNUG30386 gen.nov., sp.nov., isolated from human faeces.</title>
        <authorList>
            <person name="Seo B."/>
            <person name="Jeon K."/>
            <person name="Ko G."/>
        </authorList>
    </citation>
    <scope>NUCLEOTIDE SEQUENCE [LARGE SCALE GENOMIC DNA]</scope>
    <source>
        <strain evidence="1 2">SNUG30386</strain>
    </source>
</reference>
<keyword evidence="2" id="KW-1185">Reference proteome</keyword>
<gene>
    <name evidence="1" type="ORF">C7U56_02795</name>
</gene>
<accession>A0A2T3FUB4</accession>
<proteinExistence type="predicted"/>
<sequence length="287" mass="32519">MKKAENSEKHPEIWKRVFSCMKNQDGASLMAALLFFVFCGVGASIILASASASAGKIRNLPGEDQKRYAVDSAAVFLRDELQKTENIVKIKEVIVHDSREDEENDEDDFYCYYVGSRKNTDNEASWQKFYGTDSGLSSPESGNSAILDSLIVDIYRNNEYRKLADRDDASEEEMAYKDFTLSVKKDGMSGNTIDPLKTSVRLWMTDDYKIKAVISDTVTADDRKEERCEKRLELEAAHSFERKTVTVPGDDDESDDDDSYTITTTTIITTIRWQNGTIEKELLQNDK</sequence>
<dbReference type="RefSeq" id="WP_107000043.1">
    <property type="nucleotide sequence ID" value="NZ_JBKXRJ010000028.1"/>
</dbReference>
<name>A0A2T3FUB4_9CLOT</name>